<dbReference type="InterPro" id="IPR003646">
    <property type="entry name" value="SH3-like_bac-type"/>
</dbReference>
<comment type="caution">
    <text evidence="4">The sequence shown here is derived from an EMBL/GenBank/DDBJ whole genome shotgun (WGS) entry which is preliminary data.</text>
</comment>
<keyword evidence="5" id="KW-1185">Reference proteome</keyword>
<evidence type="ECO:0000256" key="1">
    <source>
        <dbReference type="SAM" id="MobiDB-lite"/>
    </source>
</evidence>
<evidence type="ECO:0000256" key="2">
    <source>
        <dbReference type="SAM" id="SignalP"/>
    </source>
</evidence>
<accession>A0AAE3NTL5</accession>
<protein>
    <submittedName>
        <fullName evidence="4">SH3 domain-containing protein</fullName>
    </submittedName>
</protein>
<dbReference type="Proteomes" id="UP001220964">
    <property type="component" value="Unassembled WGS sequence"/>
</dbReference>
<feature type="domain" description="SH3b" evidence="3">
    <location>
        <begin position="276"/>
        <end position="327"/>
    </location>
</feature>
<feature type="compositionally biased region" description="Low complexity" evidence="1">
    <location>
        <begin position="235"/>
        <end position="262"/>
    </location>
</feature>
<dbReference type="Pfam" id="PF08239">
    <property type="entry name" value="SH3_3"/>
    <property type="match status" value="1"/>
</dbReference>
<evidence type="ECO:0000259" key="3">
    <source>
        <dbReference type="Pfam" id="PF08239"/>
    </source>
</evidence>
<evidence type="ECO:0000313" key="5">
    <source>
        <dbReference type="Proteomes" id="UP001220964"/>
    </source>
</evidence>
<dbReference type="Gene3D" id="2.30.30.40">
    <property type="entry name" value="SH3 Domains"/>
    <property type="match status" value="1"/>
</dbReference>
<feature type="compositionally biased region" description="Low complexity" evidence="1">
    <location>
        <begin position="149"/>
        <end position="175"/>
    </location>
</feature>
<feature type="chain" id="PRO_5042274467" evidence="2">
    <location>
        <begin position="21"/>
        <end position="333"/>
    </location>
</feature>
<feature type="region of interest" description="Disordered" evidence="1">
    <location>
        <begin position="149"/>
        <end position="206"/>
    </location>
</feature>
<dbReference type="RefSeq" id="WP_275567564.1">
    <property type="nucleotide sequence ID" value="NZ_JARGYC010000027.1"/>
</dbReference>
<name>A0AAE3NTL5_9RHOB</name>
<gene>
    <name evidence="4" type="ORF">P1J78_11830</name>
</gene>
<dbReference type="EMBL" id="JARGYC010000027">
    <property type="protein sequence ID" value="MDF0601424.1"/>
    <property type="molecule type" value="Genomic_DNA"/>
</dbReference>
<keyword evidence="2" id="KW-0732">Signal</keyword>
<reference evidence="4" key="1">
    <citation type="submission" date="2023-03" db="EMBL/GenBank/DDBJ databases">
        <title>Multiphase analysis and comparison of six strains from genera Psychromarinibacter, Lutimaribacter, and Maritimibacter, including a novel species: Psychromarinibacter sediminicola sp. nov.</title>
        <authorList>
            <person name="Wang Y.-H."/>
            <person name="Ye M.-Q."/>
            <person name="Du Z.-J."/>
        </authorList>
    </citation>
    <scope>NUCLEOTIDE SEQUENCE</scope>
    <source>
        <strain evidence="4">C21-152</strain>
    </source>
</reference>
<feature type="region of interest" description="Disordered" evidence="1">
    <location>
        <begin position="224"/>
        <end position="264"/>
    </location>
</feature>
<proteinExistence type="predicted"/>
<evidence type="ECO:0000313" key="4">
    <source>
        <dbReference type="EMBL" id="MDF0601424.1"/>
    </source>
</evidence>
<feature type="compositionally biased region" description="Low complexity" evidence="1">
    <location>
        <begin position="46"/>
        <end position="57"/>
    </location>
</feature>
<sequence length="333" mass="33255">MRYLLLFAILIGGSATLPMATMPDGSAERPEAPVETAALSVRPETPSAAAVPDASAVQTDVAAGPGMTRAAPGPGTEHTAPGPGTTHAAPLGPLPAPGLVLHLVRAAPFGRLTRVFDGEPAPETGPEVAMAETGAVGLSGMLTAFSAPAAAPRGAPDQTAAPTAPEAAANATAPTPERDGVPLGQANDAYSEPLDPAGDAVGELSLDESGSDPIILAVLADDAGAVSSERRPEDTAAAESPAPKPEATASVETETETETPAPISDRDMLKVTASILNMRAGPSSGHPVVAGLAQGALAEVIGAEKNGWVPVRVPESDKTGWVFARYMAEAGDA</sequence>
<feature type="region of interest" description="Disordered" evidence="1">
    <location>
        <begin position="18"/>
        <end position="93"/>
    </location>
</feature>
<dbReference type="AlphaFoldDB" id="A0AAE3NTL5"/>
<organism evidence="4 5">
    <name type="scientific">Psychromarinibacter sediminicola</name>
    <dbReference type="NCBI Taxonomy" id="3033385"/>
    <lineage>
        <taxon>Bacteria</taxon>
        <taxon>Pseudomonadati</taxon>
        <taxon>Pseudomonadota</taxon>
        <taxon>Alphaproteobacteria</taxon>
        <taxon>Rhodobacterales</taxon>
        <taxon>Paracoccaceae</taxon>
        <taxon>Psychromarinibacter</taxon>
    </lineage>
</organism>
<feature type="signal peptide" evidence="2">
    <location>
        <begin position="1"/>
        <end position="20"/>
    </location>
</feature>